<dbReference type="EMBL" id="CP009888">
    <property type="protein sequence ID" value="AIY66281.1"/>
    <property type="molecule type" value="Genomic_DNA"/>
</dbReference>
<dbReference type="STRING" id="1348114.OM33_04250"/>
<dbReference type="InterPro" id="IPR007236">
    <property type="entry name" value="SlyX"/>
</dbReference>
<accession>A0A0A7EJP0</accession>
<dbReference type="eggNOG" id="COG2900">
    <property type="taxonomic scope" value="Bacteria"/>
</dbReference>
<dbReference type="KEGG" id="pseo:OM33_04250"/>
<dbReference type="PANTHER" id="PTHR36508:SF1">
    <property type="entry name" value="PROTEIN SLYX"/>
    <property type="match status" value="1"/>
</dbReference>
<evidence type="ECO:0000313" key="3">
    <source>
        <dbReference type="Proteomes" id="UP000030341"/>
    </source>
</evidence>
<gene>
    <name evidence="1" type="primary">slyX</name>
    <name evidence="2" type="ORF">OM33_04250</name>
</gene>
<dbReference type="HAMAP" id="MF_00715">
    <property type="entry name" value="SlyX"/>
    <property type="match status" value="1"/>
</dbReference>
<dbReference type="OrthoDB" id="5771733at2"/>
<dbReference type="RefSeq" id="WP_038642998.1">
    <property type="nucleotide sequence ID" value="NZ_CP009888.1"/>
</dbReference>
<dbReference type="Gene3D" id="1.20.5.300">
    <property type="match status" value="1"/>
</dbReference>
<dbReference type="PANTHER" id="PTHR36508">
    <property type="entry name" value="PROTEIN SLYX"/>
    <property type="match status" value="1"/>
</dbReference>
<dbReference type="HOGENOM" id="CLU_180796_4_0_6"/>
<keyword evidence="3" id="KW-1185">Reference proteome</keyword>
<proteinExistence type="inferred from homology"/>
<name>A0A0A7EJP0_9GAMM</name>
<comment type="similarity">
    <text evidence="1">Belongs to the SlyX family.</text>
</comment>
<sequence>MSNLEARITELEMKVAYQDETIDILNDEIKQHQVTMAKMSRQIELVGEKLKEMKPSSVVSQELETPPPHY</sequence>
<protein>
    <recommendedName>
        <fullName evidence="1">Protein SlyX homolog</fullName>
    </recommendedName>
</protein>
<organism evidence="2 3">
    <name type="scientific">Pseudoalteromonas piratica</name>
    <dbReference type="NCBI Taxonomy" id="1348114"/>
    <lineage>
        <taxon>Bacteria</taxon>
        <taxon>Pseudomonadati</taxon>
        <taxon>Pseudomonadota</taxon>
        <taxon>Gammaproteobacteria</taxon>
        <taxon>Alteromonadales</taxon>
        <taxon>Pseudoalteromonadaceae</taxon>
        <taxon>Pseudoalteromonas</taxon>
    </lineage>
</organism>
<evidence type="ECO:0000313" key="2">
    <source>
        <dbReference type="EMBL" id="AIY66281.1"/>
    </source>
</evidence>
<reference evidence="2 3" key="1">
    <citation type="submission" date="2014-11" db="EMBL/GenBank/DDBJ databases">
        <title>Complete Genome Sequence of Pseudoalteromonas sp. Strain OCN003 Isolated from Kaneohe Bay, Oahu, Hawaii.</title>
        <authorList>
            <person name="Beurmann S."/>
            <person name="Videau P."/>
            <person name="Ushijima B."/>
            <person name="Smith A.M."/>
            <person name="Aeby G.S."/>
            <person name="Callahan S.M."/>
            <person name="Belcaid M."/>
        </authorList>
    </citation>
    <scope>NUCLEOTIDE SEQUENCE [LARGE SCALE GENOMIC DNA]</scope>
    <source>
        <strain evidence="2 3">OCN003</strain>
    </source>
</reference>
<dbReference type="Pfam" id="PF04102">
    <property type="entry name" value="SlyX"/>
    <property type="match status" value="1"/>
</dbReference>
<dbReference type="Proteomes" id="UP000030341">
    <property type="component" value="Chromosome 1"/>
</dbReference>
<evidence type="ECO:0000256" key="1">
    <source>
        <dbReference type="HAMAP-Rule" id="MF_00715"/>
    </source>
</evidence>
<dbReference type="AlphaFoldDB" id="A0A0A7EJP0"/>